<comment type="caution">
    <text evidence="1">The sequence shown here is derived from an EMBL/GenBank/DDBJ whole genome shotgun (WGS) entry which is preliminary data.</text>
</comment>
<evidence type="ECO:0000313" key="2">
    <source>
        <dbReference type="Proteomes" id="UP000177273"/>
    </source>
</evidence>
<proteinExistence type="predicted"/>
<accession>A0A9Q5P0T6</accession>
<protein>
    <submittedName>
        <fullName evidence="1">Uncharacterized protein</fullName>
    </submittedName>
</protein>
<dbReference type="EMBL" id="MKIQ01000027">
    <property type="protein sequence ID" value="OFI46764.1"/>
    <property type="molecule type" value="Genomic_DNA"/>
</dbReference>
<dbReference type="Proteomes" id="UP000177273">
    <property type="component" value="Unassembled WGS sequence"/>
</dbReference>
<gene>
    <name evidence="1" type="ORF">BG262_02905</name>
</gene>
<keyword evidence="2" id="KW-1185">Reference proteome</keyword>
<reference evidence="2" key="1">
    <citation type="submission" date="2016-09" db="EMBL/GenBank/DDBJ databases">
        <title>Draft genome sequence of a novel species of the family Streptococcaceae isolated from flowers.</title>
        <authorList>
            <person name="Chuah L.-O."/>
            <person name="Yap K.-P."/>
            <person name="Thong K.L."/>
            <person name="Liong M.T."/>
            <person name="Ahmad R."/>
            <person name="Rusul G."/>
        </authorList>
    </citation>
    <scope>NUCLEOTIDE SEQUENCE [LARGE SCALE GENOMIC DNA]</scope>
    <source>
        <strain evidence="2">HibF3</strain>
    </source>
</reference>
<dbReference type="RefSeq" id="WP_070787897.1">
    <property type="nucleotide sequence ID" value="NZ_MKIQ01000027.1"/>
</dbReference>
<dbReference type="AlphaFoldDB" id="A0A9Q5P0T6"/>
<sequence length="528" mass="59014">MKILTCPDNCKMVIEDHKHVSKDESVIITGNDTLEVNFEVSKEIQDQIESNKAASKKNSDDIDKIRDKVGKNTIDIIDLTEQTNKNTEDLTVLNSRFAHKVRFEDNGDGTYKTIYDDKVLYASTPYDDNEAGVPIQEYLNKDYPSSEVGTDGTIYLQPLIRDIDGVKTIVQFIATKDKVTIEKNDSMPIDLLNRIGELEKSDNIQNQSIEKLEIDFLNHLKQKAWTILTGNVDLNKITKDGKYFLQTNATKLNAPRSGWAYLYVSNPMGDSSRILQEYFYDIANDNYSRVYRKEQDKWTDWSKTVNTPLPTPIEYADQIRFEKSAEDTYKVIVNGKNVSENATLTNATNPQKSFEGYLNADIPAINFEGSYIASSNEINGVTQIMYILSSNSIFFVNSNFVGAVVSTNGSLNVTTSPLGIVDLKVNPSSLPHPTAHSARVVLVSTGKYDIYYDGVKTFSGVTGTSKNLYYMSANTLGQDMPAFKQNDGTIIISPVMYSTSGVLGGDYIASWTINNTSITEKYAKMTLI</sequence>
<organism evidence="1 2">
    <name type="scientific">Floricoccus penangensis</name>
    <dbReference type="NCBI Taxonomy" id="1859475"/>
    <lineage>
        <taxon>Bacteria</taxon>
        <taxon>Bacillati</taxon>
        <taxon>Bacillota</taxon>
        <taxon>Bacilli</taxon>
        <taxon>Lactobacillales</taxon>
        <taxon>Streptococcaceae</taxon>
        <taxon>Floricoccus</taxon>
    </lineage>
</organism>
<name>A0A9Q5P0T6_9LACT</name>
<evidence type="ECO:0000313" key="1">
    <source>
        <dbReference type="EMBL" id="OFI46764.1"/>
    </source>
</evidence>